<keyword evidence="7" id="KW-0675">Receptor</keyword>
<dbReference type="Pfam" id="PF08446">
    <property type="entry name" value="PAS_2"/>
    <property type="match status" value="1"/>
</dbReference>
<organism evidence="10 11">
    <name type="scientific">Aquilegia coerulea</name>
    <name type="common">Rocky mountain columbine</name>
    <dbReference type="NCBI Taxonomy" id="218851"/>
    <lineage>
        <taxon>Eukaryota</taxon>
        <taxon>Viridiplantae</taxon>
        <taxon>Streptophyta</taxon>
        <taxon>Embryophyta</taxon>
        <taxon>Tracheophyta</taxon>
        <taxon>Spermatophyta</taxon>
        <taxon>Magnoliopsida</taxon>
        <taxon>Ranunculales</taxon>
        <taxon>Ranunculaceae</taxon>
        <taxon>Thalictroideae</taxon>
        <taxon>Aquilegia</taxon>
    </lineage>
</organism>
<proteinExistence type="inferred from homology"/>
<dbReference type="SMART" id="SM00091">
    <property type="entry name" value="PAS"/>
    <property type="match status" value="2"/>
</dbReference>
<dbReference type="InterPro" id="IPR001294">
    <property type="entry name" value="Phytochrome"/>
</dbReference>
<dbReference type="AlphaFoldDB" id="A0A2G5E508"/>
<dbReference type="Proteomes" id="UP000230069">
    <property type="component" value="Unassembled WGS sequence"/>
</dbReference>
<dbReference type="InterPro" id="IPR016132">
    <property type="entry name" value="Phyto_chromo_attachment"/>
</dbReference>
<dbReference type="PROSITE" id="PS00245">
    <property type="entry name" value="PHYTOCHROME_1"/>
    <property type="match status" value="1"/>
</dbReference>
<name>A0A2G5E508_AQUCA</name>
<dbReference type="InterPro" id="IPR013515">
    <property type="entry name" value="Phytochrome_cen-reg"/>
</dbReference>
<comment type="similarity">
    <text evidence="1">Belongs to the phytochrome family.</text>
</comment>
<dbReference type="InterPro" id="IPR013516">
    <property type="entry name" value="Phyto_chromo_BS"/>
</dbReference>
<feature type="domain" description="Phytochrome chromophore attachment site" evidence="8">
    <location>
        <begin position="197"/>
        <end position="333"/>
    </location>
</feature>
<dbReference type="GO" id="GO:0009881">
    <property type="term" value="F:photoreceptor activity"/>
    <property type="evidence" value="ECO:0007669"/>
    <property type="project" value="UniProtKB-KW"/>
</dbReference>
<gene>
    <name evidence="10" type="ORF">AQUCO_01200213v1</name>
</gene>
<dbReference type="FunFam" id="3.30.450.270:FF:000001">
    <property type="entry name" value="Phytochrome"/>
    <property type="match status" value="1"/>
</dbReference>
<evidence type="ECO:0000313" key="10">
    <source>
        <dbReference type="EMBL" id="PIA50801.1"/>
    </source>
</evidence>
<dbReference type="STRING" id="218851.A0A2G5E508"/>
<keyword evidence="2" id="KW-0600">Photoreceptor protein</keyword>
<dbReference type="InterPro" id="IPR013767">
    <property type="entry name" value="PAS_fold"/>
</dbReference>
<keyword evidence="5" id="KW-0805">Transcription regulation</keyword>
<keyword evidence="3" id="KW-0716">Sensory transduction</keyword>
<dbReference type="PROSITE" id="PS50046">
    <property type="entry name" value="PHYTOCHROME_2"/>
    <property type="match status" value="1"/>
</dbReference>
<dbReference type="NCBIfam" id="TIGR00229">
    <property type="entry name" value="sensory_box"/>
    <property type="match status" value="1"/>
</dbReference>
<dbReference type="InterPro" id="IPR035965">
    <property type="entry name" value="PAS-like_dom_sf"/>
</dbReference>
<feature type="domain" description="PAS" evidence="9">
    <location>
        <begin position="619"/>
        <end position="671"/>
    </location>
</feature>
<evidence type="ECO:0000256" key="3">
    <source>
        <dbReference type="ARBA" id="ARBA00022606"/>
    </source>
</evidence>
<dbReference type="Pfam" id="PF01590">
    <property type="entry name" value="GAF"/>
    <property type="match status" value="1"/>
</dbReference>
<dbReference type="CDD" id="cd00130">
    <property type="entry name" value="PAS"/>
    <property type="match status" value="2"/>
</dbReference>
<evidence type="ECO:0000256" key="7">
    <source>
        <dbReference type="ARBA" id="ARBA00023170"/>
    </source>
</evidence>
<dbReference type="InterPro" id="IPR043150">
    <property type="entry name" value="Phytochrome_PHY_sf"/>
</dbReference>
<accession>A0A2G5E508</accession>
<evidence type="ECO:0008006" key="12">
    <source>
        <dbReference type="Google" id="ProtNLM"/>
    </source>
</evidence>
<dbReference type="InterPro" id="IPR003018">
    <property type="entry name" value="GAF"/>
</dbReference>
<dbReference type="Pfam" id="PF00989">
    <property type="entry name" value="PAS"/>
    <property type="match status" value="2"/>
</dbReference>
<dbReference type="InterPro" id="IPR013654">
    <property type="entry name" value="PAS_2"/>
</dbReference>
<evidence type="ECO:0000256" key="1">
    <source>
        <dbReference type="ARBA" id="ARBA00008235"/>
    </source>
</evidence>
<evidence type="ECO:0000259" key="8">
    <source>
        <dbReference type="PROSITE" id="PS50046"/>
    </source>
</evidence>
<dbReference type="InParanoid" id="A0A2G5E508"/>
<dbReference type="PROSITE" id="PS50112">
    <property type="entry name" value="PAS"/>
    <property type="match status" value="2"/>
</dbReference>
<evidence type="ECO:0000256" key="2">
    <source>
        <dbReference type="ARBA" id="ARBA00022543"/>
    </source>
</evidence>
<dbReference type="GO" id="GO:0009584">
    <property type="term" value="P:detection of visible light"/>
    <property type="evidence" value="ECO:0007669"/>
    <property type="project" value="InterPro"/>
</dbReference>
<keyword evidence="6" id="KW-0804">Transcription</keyword>
<dbReference type="PANTHER" id="PTHR47876">
    <property type="entry name" value="OS08G0260000 PROTEIN"/>
    <property type="match status" value="1"/>
</dbReference>
<evidence type="ECO:0000256" key="5">
    <source>
        <dbReference type="ARBA" id="ARBA00023015"/>
    </source>
</evidence>
<evidence type="ECO:0000259" key="9">
    <source>
        <dbReference type="PROSITE" id="PS50112"/>
    </source>
</evidence>
<evidence type="ECO:0000256" key="6">
    <source>
        <dbReference type="ARBA" id="ARBA00023163"/>
    </source>
</evidence>
<dbReference type="SUPFAM" id="SSF55785">
    <property type="entry name" value="PYP-like sensor domain (PAS domain)"/>
    <property type="match status" value="3"/>
</dbReference>
<dbReference type="PANTHER" id="PTHR47876:SF3">
    <property type="entry name" value="PHYTOCHROME 1"/>
    <property type="match status" value="1"/>
</dbReference>
<dbReference type="SUPFAM" id="SSF55781">
    <property type="entry name" value="GAF domain-like"/>
    <property type="match status" value="2"/>
</dbReference>
<dbReference type="GO" id="GO:0006355">
    <property type="term" value="P:regulation of DNA-templated transcription"/>
    <property type="evidence" value="ECO:0007669"/>
    <property type="project" value="InterPro"/>
</dbReference>
<sequence length="759" mass="85475">MNSLNTSKQAVTQFSADARVLADFEHSDSDSGKSFNYKESVISSPESSVPEEHITAYLSKMQSGGVIQSFGCLLAVEEHSFRILAYSENTIDLLDLKTLVEYLLGFDVRTLFTKSSTESLMKVISSLDISHSNPVSVVSESAQIPFLAILHRVDIGIVIDLELVSQGDPTFSIEGGQRANKLALEAISRLQSLPHGDIGSLRDVVVEDVRELTGYDRVMVYKFHEDEHGEVVAEIRRSDLEPYLGLHYPAIDVPQVARFLFKKNRVRMISDFHTATVGIIQSEDLKQPLILVSSTLRAPHACHTQYMANMGSHASLVMAIIANENGPTKLWGLAQLFSMVLKDAPFGIVTRSPNVMDYVNCNGAAFYYGGVCRVFGVTPTELQIKDIIDWLLEYNKNLIVWSTDSLVDASYPNAYALGDVVCGMATVRITSKGFLFWFRNQTEQEVRWGGVEYHHNDKVDDNKMQPISSFKAFLEVVKNKSFLWEAWEINAIHSLQHAVQESFFAQENELEMDKLAYVANDMDKLLEMAVTPIFLVDTIGNIVRWNSKIAELTGLHATSAVGKCFVNELVHEESRERFEYYLSHALQDYIDSVVNVCFVGQDITEMKLLTDMFVRQQKEYKTFTENLKPLISPVFASDENARCSKWNASMEKLTGWERSEVIGKLLPVEIFGGCCRLKGQDDVIKLMILLYQTCCRHENGKIPLSFFDKEGIYVETILTIKKRIDVNGQVVGCFGVLQTVPNMEHDLHELSCFSRTNKE</sequence>
<feature type="domain" description="PAS" evidence="9">
    <location>
        <begin position="518"/>
        <end position="589"/>
    </location>
</feature>
<keyword evidence="11" id="KW-1185">Reference proteome</keyword>
<protein>
    <recommendedName>
        <fullName evidence="12">PAS domain-containing protein</fullName>
    </recommendedName>
</protein>
<dbReference type="Pfam" id="PF00360">
    <property type="entry name" value="PHY"/>
    <property type="match status" value="1"/>
</dbReference>
<dbReference type="Gene3D" id="3.30.450.20">
    <property type="entry name" value="PAS domain"/>
    <property type="match status" value="3"/>
</dbReference>
<dbReference type="InterPro" id="IPR029016">
    <property type="entry name" value="GAF-like_dom_sf"/>
</dbReference>
<keyword evidence="4" id="KW-0157">Chromophore</keyword>
<dbReference type="Gene3D" id="3.30.450.40">
    <property type="match status" value="1"/>
</dbReference>
<evidence type="ECO:0000313" key="11">
    <source>
        <dbReference type="Proteomes" id="UP000230069"/>
    </source>
</evidence>
<dbReference type="InterPro" id="IPR000014">
    <property type="entry name" value="PAS"/>
</dbReference>
<evidence type="ECO:0000256" key="4">
    <source>
        <dbReference type="ARBA" id="ARBA00022991"/>
    </source>
</evidence>
<dbReference type="OrthoDB" id="2015534at2759"/>
<dbReference type="Gene3D" id="3.30.450.270">
    <property type="match status" value="1"/>
</dbReference>
<dbReference type="PRINTS" id="PR01033">
    <property type="entry name" value="PHYTOCHROME"/>
</dbReference>
<reference evidence="10 11" key="1">
    <citation type="submission" date="2017-09" db="EMBL/GenBank/DDBJ databases">
        <title>WGS assembly of Aquilegia coerulea Goldsmith.</title>
        <authorList>
            <person name="Hodges S."/>
            <person name="Kramer E."/>
            <person name="Nordborg M."/>
            <person name="Tomkins J."/>
            <person name="Borevitz J."/>
            <person name="Derieg N."/>
            <person name="Yan J."/>
            <person name="Mihaltcheva S."/>
            <person name="Hayes R.D."/>
            <person name="Rokhsar D."/>
        </authorList>
    </citation>
    <scope>NUCLEOTIDE SEQUENCE [LARGE SCALE GENOMIC DNA]</scope>
    <source>
        <strain evidence="11">cv. Goldsmith</strain>
    </source>
</reference>
<dbReference type="EMBL" id="KZ305029">
    <property type="protein sequence ID" value="PIA50801.1"/>
    <property type="molecule type" value="Genomic_DNA"/>
</dbReference>